<organism evidence="1 2">
    <name type="scientific">Polarella glacialis</name>
    <name type="common">Dinoflagellate</name>
    <dbReference type="NCBI Taxonomy" id="89957"/>
    <lineage>
        <taxon>Eukaryota</taxon>
        <taxon>Sar</taxon>
        <taxon>Alveolata</taxon>
        <taxon>Dinophyceae</taxon>
        <taxon>Suessiales</taxon>
        <taxon>Suessiaceae</taxon>
        <taxon>Polarella</taxon>
    </lineage>
</organism>
<evidence type="ECO:0000313" key="2">
    <source>
        <dbReference type="Proteomes" id="UP000654075"/>
    </source>
</evidence>
<evidence type="ECO:0000313" key="1">
    <source>
        <dbReference type="EMBL" id="CAE8591312.1"/>
    </source>
</evidence>
<dbReference type="Proteomes" id="UP000654075">
    <property type="component" value="Unassembled WGS sequence"/>
</dbReference>
<accession>A0A813DRK0</accession>
<protein>
    <submittedName>
        <fullName evidence="1">Uncharacterized protein</fullName>
    </submittedName>
</protein>
<proteinExistence type="predicted"/>
<keyword evidence="2" id="KW-1185">Reference proteome</keyword>
<dbReference type="EMBL" id="CAJNNV010004854">
    <property type="protein sequence ID" value="CAE8591312.1"/>
    <property type="molecule type" value="Genomic_DNA"/>
</dbReference>
<name>A0A813DRK0_POLGL</name>
<reference evidence="1" key="1">
    <citation type="submission" date="2021-02" db="EMBL/GenBank/DDBJ databases">
        <authorList>
            <person name="Dougan E. K."/>
            <person name="Rhodes N."/>
            <person name="Thang M."/>
            <person name="Chan C."/>
        </authorList>
    </citation>
    <scope>NUCLEOTIDE SEQUENCE</scope>
</reference>
<gene>
    <name evidence="1" type="ORF">PGLA1383_LOCUS9991</name>
</gene>
<sequence length="131" mass="15330">MRWTYKSAVSLDIRVNVWWNSNNNNCVRTGVRSIRKTSGWKLPSKRLYKLCGKKSCPLTNTYHPLVLLIVECNMGLHIEQRTMNKKHRQRQQQQQLLAWEMRVFVSELRARLCFQLKPARACVGLTSLLSA</sequence>
<comment type="caution">
    <text evidence="1">The sequence shown here is derived from an EMBL/GenBank/DDBJ whole genome shotgun (WGS) entry which is preliminary data.</text>
</comment>
<dbReference type="AlphaFoldDB" id="A0A813DRK0"/>